<feature type="binding site" evidence="5">
    <location>
        <position position="275"/>
    </location>
    <ligand>
        <name>glyoxylate</name>
        <dbReference type="ChEBI" id="CHEBI:36655"/>
    </ligand>
</feature>
<dbReference type="Pfam" id="PF01070">
    <property type="entry name" value="FMN_dh"/>
    <property type="match status" value="2"/>
</dbReference>
<organism evidence="8 9">
    <name type="scientific">Fusarium sporotrichioides</name>
    <dbReference type="NCBI Taxonomy" id="5514"/>
    <lineage>
        <taxon>Eukaryota</taxon>
        <taxon>Fungi</taxon>
        <taxon>Dikarya</taxon>
        <taxon>Ascomycota</taxon>
        <taxon>Pezizomycotina</taxon>
        <taxon>Sordariomycetes</taxon>
        <taxon>Hypocreomycetidae</taxon>
        <taxon>Hypocreales</taxon>
        <taxon>Nectriaceae</taxon>
        <taxon>Fusarium</taxon>
    </lineage>
</organism>
<feature type="binding site" evidence="5">
    <location>
        <position position="248"/>
    </location>
    <ligand>
        <name>FMN</name>
        <dbReference type="ChEBI" id="CHEBI:58210"/>
    </ligand>
</feature>
<dbReference type="Gene3D" id="3.20.20.70">
    <property type="entry name" value="Aldolase class I"/>
    <property type="match status" value="1"/>
</dbReference>
<keyword evidence="9" id="KW-1185">Reference proteome</keyword>
<dbReference type="GO" id="GO:0016491">
    <property type="term" value="F:oxidoreductase activity"/>
    <property type="evidence" value="ECO:0007669"/>
    <property type="project" value="UniProtKB-KW"/>
</dbReference>
<feature type="binding site" evidence="5">
    <location>
        <position position="211"/>
    </location>
    <ligand>
        <name>glyoxylate</name>
        <dbReference type="ChEBI" id="CHEBI:36655"/>
    </ligand>
</feature>
<evidence type="ECO:0000256" key="4">
    <source>
        <dbReference type="PIRSR" id="PIRSR000138-1"/>
    </source>
</evidence>
<evidence type="ECO:0000256" key="1">
    <source>
        <dbReference type="ARBA" id="ARBA00001917"/>
    </source>
</evidence>
<dbReference type="GO" id="GO:0010181">
    <property type="term" value="F:FMN binding"/>
    <property type="evidence" value="ECO:0007669"/>
    <property type="project" value="InterPro"/>
</dbReference>
<feature type="binding site" evidence="5">
    <location>
        <position position="67"/>
    </location>
    <ligand>
        <name>glyoxylate</name>
        <dbReference type="ChEBI" id="CHEBI:36655"/>
    </ligand>
</feature>
<evidence type="ECO:0000256" key="2">
    <source>
        <dbReference type="ARBA" id="ARBA00023002"/>
    </source>
</evidence>
<evidence type="ECO:0000256" key="6">
    <source>
        <dbReference type="SAM" id="SignalP"/>
    </source>
</evidence>
<protein>
    <submittedName>
        <fullName evidence="8">Fmn-dependent dehydrogenase</fullName>
    </submittedName>
</protein>
<reference evidence="8 9" key="1">
    <citation type="journal article" date="2018" name="PLoS Pathog.">
        <title>Evolution of structural diversity of trichothecenes, a family of toxins produced by plant pathogenic and entomopathogenic fungi.</title>
        <authorList>
            <person name="Proctor R.H."/>
            <person name="McCormick S.P."/>
            <person name="Kim H.S."/>
            <person name="Cardoza R.E."/>
            <person name="Stanley A.M."/>
            <person name="Lindo L."/>
            <person name="Kelly A."/>
            <person name="Brown D.W."/>
            <person name="Lee T."/>
            <person name="Vaughan M.M."/>
            <person name="Alexander N.J."/>
            <person name="Busman M."/>
            <person name="Gutierrez S."/>
        </authorList>
    </citation>
    <scope>NUCLEOTIDE SEQUENCE [LARGE SCALE GENOMIC DNA]</scope>
    <source>
        <strain evidence="8 9">NRRL 3299</strain>
    </source>
</reference>
<feature type="binding site" evidence="5">
    <location>
        <begin position="329"/>
        <end position="330"/>
    </location>
    <ligand>
        <name>FMN</name>
        <dbReference type="ChEBI" id="CHEBI:58210"/>
    </ligand>
</feature>
<dbReference type="PROSITE" id="PS51349">
    <property type="entry name" value="FMN_HYDROXY_ACID_DH_2"/>
    <property type="match status" value="1"/>
</dbReference>
<gene>
    <name evidence="8" type="ORF">FSPOR_8785</name>
</gene>
<keyword evidence="5" id="KW-0285">Flavoprotein</keyword>
<sequence>MLLPLVTTAFACAAMAARPFLNEPDTGIEDSLSDLAAGTLPDLSDVVALNDFDYVARNYLPVANYTYYRNGAGGEWSYRNNLEVYNRYRFKPSVMSDVTDIQSSLPTTILGYNFSSPFFISPCARADYAHSEAEINLVKGAATGNILYIPSGYSSVPMEMIAENAADGQVLFAQLYLNNNDTQAQSMFTSAEEAGYKAIVWSIDSPGGASRQRAARFDVGSANSMFTRYTWDSYEKFRGMTDLPIILKGIQKAADAKAAIEHEVPAIILSNHGGRNLDGSPSALEVAIEIYKEDPTIFQQIEIYADGGVRYGSDAVRLLALGVRAVGIGRPFMYANVFGQEGVEKVIDIMNTEIAGDAANLGVADLKNMSADLVDWEPNYWFS</sequence>
<feature type="active site" description="Proton acceptor" evidence="4">
    <location>
        <position position="272"/>
    </location>
</feature>
<dbReference type="Proteomes" id="UP000266152">
    <property type="component" value="Unassembled WGS sequence"/>
</dbReference>
<evidence type="ECO:0000256" key="3">
    <source>
        <dbReference type="ARBA" id="ARBA00024042"/>
    </source>
</evidence>
<name>A0A395RT09_FUSSP</name>
<dbReference type="InterPro" id="IPR037396">
    <property type="entry name" value="FMN_HAD"/>
</dbReference>
<dbReference type="PANTHER" id="PTHR10578:SF140">
    <property type="entry name" value="FMN HYDROXY ACID DEHYDROGENASE DOMAIN-CONTAINING PROTEIN"/>
    <property type="match status" value="1"/>
</dbReference>
<evidence type="ECO:0000256" key="5">
    <source>
        <dbReference type="PIRSR" id="PIRSR000138-2"/>
    </source>
</evidence>
<feature type="signal peptide" evidence="6">
    <location>
        <begin position="1"/>
        <end position="16"/>
    </location>
</feature>
<dbReference type="EMBL" id="PXOF01000135">
    <property type="protein sequence ID" value="RGP63203.1"/>
    <property type="molecule type" value="Genomic_DNA"/>
</dbReference>
<comment type="similarity">
    <text evidence="3">Belongs to the FMN-dependent alpha-hydroxy acid dehydrogenase family.</text>
</comment>
<dbReference type="STRING" id="5514.A0A395RT09"/>
<feature type="binding site" evidence="5">
    <location>
        <begin position="306"/>
        <end position="310"/>
    </location>
    <ligand>
        <name>FMN</name>
        <dbReference type="ChEBI" id="CHEBI:58210"/>
    </ligand>
</feature>
<feature type="binding site" evidence="5">
    <location>
        <position position="272"/>
    </location>
    <ligand>
        <name>glyoxylate</name>
        <dbReference type="ChEBI" id="CHEBI:36655"/>
    </ligand>
</feature>
<keyword evidence="6" id="KW-0732">Signal</keyword>
<feature type="binding site" evidence="5">
    <location>
        <position position="174"/>
    </location>
    <ligand>
        <name>FMN</name>
        <dbReference type="ChEBI" id="CHEBI:58210"/>
    </ligand>
</feature>
<feature type="binding site" evidence="5">
    <location>
        <position position="151"/>
    </location>
    <ligand>
        <name>FMN</name>
        <dbReference type="ChEBI" id="CHEBI:58210"/>
    </ligand>
</feature>
<evidence type="ECO:0000259" key="7">
    <source>
        <dbReference type="PROSITE" id="PS51349"/>
    </source>
</evidence>
<keyword evidence="2" id="KW-0560">Oxidoreductase</keyword>
<dbReference type="AlphaFoldDB" id="A0A395RT09"/>
<keyword evidence="5" id="KW-0288">FMN</keyword>
<dbReference type="SUPFAM" id="SSF51395">
    <property type="entry name" value="FMN-linked oxidoreductases"/>
    <property type="match status" value="1"/>
</dbReference>
<comment type="cofactor">
    <cofactor evidence="1">
        <name>FMN</name>
        <dbReference type="ChEBI" id="CHEBI:58210"/>
    </cofactor>
</comment>
<dbReference type="PIRSF" id="PIRSF000138">
    <property type="entry name" value="Al-hdrx_acd_dh"/>
    <property type="match status" value="1"/>
</dbReference>
<feature type="chain" id="PRO_5017336134" evidence="6">
    <location>
        <begin position="17"/>
        <end position="383"/>
    </location>
</feature>
<proteinExistence type="inferred from homology"/>
<feature type="binding site" evidence="5">
    <location>
        <begin position="122"/>
        <end position="124"/>
    </location>
    <ligand>
        <name>FMN</name>
        <dbReference type="ChEBI" id="CHEBI:58210"/>
    </ligand>
</feature>
<comment type="caution">
    <text evidence="8">The sequence shown here is derived from an EMBL/GenBank/DDBJ whole genome shotgun (WGS) entry which is preliminary data.</text>
</comment>
<dbReference type="PANTHER" id="PTHR10578">
    <property type="entry name" value="S -2-HYDROXY-ACID OXIDASE-RELATED"/>
    <property type="match status" value="1"/>
</dbReference>
<feature type="binding site" evidence="5">
    <location>
        <position position="176"/>
    </location>
    <ligand>
        <name>glyoxylate</name>
        <dbReference type="ChEBI" id="CHEBI:36655"/>
    </ligand>
</feature>
<dbReference type="InterPro" id="IPR000262">
    <property type="entry name" value="FMN-dep_DH"/>
</dbReference>
<dbReference type="InterPro" id="IPR012133">
    <property type="entry name" value="Alpha-hydoxy_acid_DH_FMN"/>
</dbReference>
<evidence type="ECO:0000313" key="8">
    <source>
        <dbReference type="EMBL" id="RGP63203.1"/>
    </source>
</evidence>
<evidence type="ECO:0000313" key="9">
    <source>
        <dbReference type="Proteomes" id="UP000266152"/>
    </source>
</evidence>
<feature type="domain" description="FMN hydroxy acid dehydrogenase" evidence="7">
    <location>
        <begin position="41"/>
        <end position="379"/>
    </location>
</feature>
<feature type="binding site" evidence="5">
    <location>
        <position position="270"/>
    </location>
    <ligand>
        <name>FMN</name>
        <dbReference type="ChEBI" id="CHEBI:58210"/>
    </ligand>
</feature>
<accession>A0A395RT09</accession>
<dbReference type="InterPro" id="IPR013785">
    <property type="entry name" value="Aldolase_TIM"/>
</dbReference>